<evidence type="ECO:0000256" key="1">
    <source>
        <dbReference type="ARBA" id="ARBA00006247"/>
    </source>
</evidence>
<feature type="binding site" evidence="4">
    <location>
        <position position="192"/>
    </location>
    <ligand>
        <name>Zn(2+)</name>
        <dbReference type="ChEBI" id="CHEBI:29105"/>
        <label>2</label>
    </ligand>
</feature>
<dbReference type="Gene3D" id="3.30.70.360">
    <property type="match status" value="1"/>
</dbReference>
<dbReference type="Gene3D" id="1.10.150.900">
    <property type="match status" value="1"/>
</dbReference>
<dbReference type="SUPFAM" id="SSF53187">
    <property type="entry name" value="Zn-dependent exopeptidases"/>
    <property type="match status" value="1"/>
</dbReference>
<dbReference type="InterPro" id="IPR002933">
    <property type="entry name" value="Peptidase_M20"/>
</dbReference>
<feature type="binding site" evidence="4">
    <location>
        <position position="259"/>
    </location>
    <ligand>
        <name>Zn(2+)</name>
        <dbReference type="ChEBI" id="CHEBI:29105"/>
        <label>1</label>
    </ligand>
</feature>
<gene>
    <name evidence="6" type="ORF">C9374_007808</name>
</gene>
<comment type="caution">
    <text evidence="6">The sequence shown here is derived from an EMBL/GenBank/DDBJ whole genome shotgun (WGS) entry which is preliminary data.</text>
</comment>
<dbReference type="InterPro" id="IPR011650">
    <property type="entry name" value="Peptidase_M20_dimer"/>
</dbReference>
<evidence type="ECO:0000256" key="2">
    <source>
        <dbReference type="ARBA" id="ARBA00022801"/>
    </source>
</evidence>
<evidence type="ECO:0000259" key="5">
    <source>
        <dbReference type="Pfam" id="PF07687"/>
    </source>
</evidence>
<sequence length="500" mass="56890">MTTSSTIRRRVAAITLIASCCCLFILLHNICMVSNASFAPQEIRSITQRFQQYLQVPTQHPNPKYDLAIDFLIHYIETNYVKSSTSQKTKPTIIGGDFKISHHVNKYISQVGENERFKYQVFSCDGTTPNFILTVKGKYPKEGSVLVSSHMDVVPADEEKWSYPPFNATVVDVLDDHQNVIDRRIYSRGSQDMKCVGSAYLEAVNQLLKANDNWQPERNLHIAFTADEEIGGRKGWGCLLSPELVALWTELNVRFGLDEGIASGLNDDTVQVFYGEKANWWFEITIPGNVGHGSQFIKDTSTEKLHRLLKDKIFPFREHQELQMKLSTTNPRKKKSSSSVITINLTGIRAGHTDPRTGEFSNPNVIPRTTVALFDMRLYPGADTTEVDHLIRNDWAAYVNGSVKFIHQIMDNPLTDLNDPFVKKFESIVNERMNTDFVIVPAGTDARYPRSKGVNVLGYSYMPRTKVLLHDNDEYIDESVYVESVVNYMHIFERLLTKDE</sequence>
<dbReference type="RefSeq" id="XP_044546432.1">
    <property type="nucleotide sequence ID" value="XM_044697814.1"/>
</dbReference>
<feature type="binding site" evidence="4">
    <location>
        <position position="470"/>
    </location>
    <ligand>
        <name>Zn(2+)</name>
        <dbReference type="ChEBI" id="CHEBI:29105"/>
        <label>2</label>
    </ligand>
</feature>
<dbReference type="AlphaFoldDB" id="A0AA88GLP5"/>
<name>A0AA88GLP5_NAELO</name>
<organism evidence="6 7">
    <name type="scientific">Naegleria lovaniensis</name>
    <name type="common">Amoeba</name>
    <dbReference type="NCBI Taxonomy" id="51637"/>
    <lineage>
        <taxon>Eukaryota</taxon>
        <taxon>Discoba</taxon>
        <taxon>Heterolobosea</taxon>
        <taxon>Tetramitia</taxon>
        <taxon>Eutetramitia</taxon>
        <taxon>Vahlkampfiidae</taxon>
        <taxon>Naegleria</taxon>
    </lineage>
</organism>
<feature type="binding site" evidence="4">
    <location>
        <position position="229"/>
    </location>
    <ligand>
        <name>Zn(2+)</name>
        <dbReference type="ChEBI" id="CHEBI:29105"/>
        <label>2</label>
    </ligand>
</feature>
<keyword evidence="4" id="KW-0479">Metal-binding</keyword>
<dbReference type="InterPro" id="IPR052083">
    <property type="entry name" value="Aminoacylase-1_M20A"/>
</dbReference>
<dbReference type="Pfam" id="PF01546">
    <property type="entry name" value="Peptidase_M20"/>
    <property type="match status" value="1"/>
</dbReference>
<dbReference type="GO" id="GO:0004046">
    <property type="term" value="F:aminoacylase activity"/>
    <property type="evidence" value="ECO:0007669"/>
    <property type="project" value="TreeGrafter"/>
</dbReference>
<evidence type="ECO:0000313" key="7">
    <source>
        <dbReference type="Proteomes" id="UP000816034"/>
    </source>
</evidence>
<accession>A0AA88GLP5</accession>
<evidence type="ECO:0000256" key="3">
    <source>
        <dbReference type="PIRSR" id="PIRSR036696-1"/>
    </source>
</evidence>
<dbReference type="PANTHER" id="PTHR45892">
    <property type="entry name" value="AMINOACYLASE-1"/>
    <property type="match status" value="1"/>
</dbReference>
<protein>
    <recommendedName>
        <fullName evidence="5">Peptidase M20 dimerisation domain-containing protein</fullName>
    </recommendedName>
</protein>
<dbReference type="Gene3D" id="3.40.630.10">
    <property type="entry name" value="Zn peptidases"/>
    <property type="match status" value="1"/>
</dbReference>
<evidence type="ECO:0000256" key="4">
    <source>
        <dbReference type="PIRSR" id="PIRSR036696-2"/>
    </source>
</evidence>
<evidence type="ECO:0000313" key="6">
    <source>
        <dbReference type="EMBL" id="KAG2379170.1"/>
    </source>
</evidence>
<feature type="binding site" evidence="4">
    <location>
        <position position="150"/>
    </location>
    <ligand>
        <name>Zn(2+)</name>
        <dbReference type="ChEBI" id="CHEBI:29105"/>
        <label>1</label>
    </ligand>
</feature>
<keyword evidence="7" id="KW-1185">Reference proteome</keyword>
<comment type="cofactor">
    <cofactor evidence="4">
        <name>Zn(2+)</name>
        <dbReference type="ChEBI" id="CHEBI:29105"/>
    </cofactor>
    <text evidence="4">Binds 2 Zn(2+) ions per subunit.</text>
</comment>
<dbReference type="PANTHER" id="PTHR45892:SF1">
    <property type="entry name" value="AMINOACYLASE-1"/>
    <property type="match status" value="1"/>
</dbReference>
<comment type="similarity">
    <text evidence="1">Belongs to the peptidase M20A family.</text>
</comment>
<dbReference type="GeneID" id="68100262"/>
<feature type="active site" description="Proton acceptor" evidence="3">
    <location>
        <position position="228"/>
    </location>
</feature>
<feature type="domain" description="Peptidase M20 dimerisation" evidence="5">
    <location>
        <begin position="274"/>
        <end position="393"/>
    </location>
</feature>
<dbReference type="Proteomes" id="UP000816034">
    <property type="component" value="Unassembled WGS sequence"/>
</dbReference>
<dbReference type="Pfam" id="PF07687">
    <property type="entry name" value="M20_dimer"/>
    <property type="match status" value="1"/>
</dbReference>
<feature type="binding site" evidence="4">
    <location>
        <position position="192"/>
    </location>
    <ligand>
        <name>Zn(2+)</name>
        <dbReference type="ChEBI" id="CHEBI:29105"/>
        <label>1</label>
    </ligand>
</feature>
<proteinExistence type="inferred from homology"/>
<dbReference type="PIRSF" id="PIRSF036696">
    <property type="entry name" value="ACY-1"/>
    <property type="match status" value="1"/>
</dbReference>
<dbReference type="GO" id="GO:0046872">
    <property type="term" value="F:metal ion binding"/>
    <property type="evidence" value="ECO:0007669"/>
    <property type="project" value="UniProtKB-KW"/>
</dbReference>
<dbReference type="InterPro" id="IPR001261">
    <property type="entry name" value="ArgE/DapE_CS"/>
</dbReference>
<dbReference type="EMBL" id="PYSW02000030">
    <property type="protein sequence ID" value="KAG2379170.1"/>
    <property type="molecule type" value="Genomic_DNA"/>
</dbReference>
<reference evidence="6 7" key="1">
    <citation type="journal article" date="2018" name="BMC Genomics">
        <title>The genome of Naegleria lovaniensis, the basis for a comparative approach to unravel pathogenicity factors of the human pathogenic amoeba N. fowleri.</title>
        <authorList>
            <person name="Liechti N."/>
            <person name="Schurch N."/>
            <person name="Bruggmann R."/>
            <person name="Wittwer M."/>
        </authorList>
    </citation>
    <scope>NUCLEOTIDE SEQUENCE [LARGE SCALE GENOMIC DNA]</scope>
    <source>
        <strain evidence="6 7">ATCC 30569</strain>
    </source>
</reference>
<feature type="active site" evidence="3">
    <location>
        <position position="152"/>
    </location>
</feature>
<keyword evidence="2" id="KW-0378">Hydrolase</keyword>
<keyword evidence="4" id="KW-0862">Zinc</keyword>
<dbReference type="PROSITE" id="PS00758">
    <property type="entry name" value="ARGE_DAPE_CPG2_1"/>
    <property type="match status" value="1"/>
</dbReference>